<keyword evidence="12" id="KW-0732">Signal</keyword>
<dbReference type="Proteomes" id="UP001589773">
    <property type="component" value="Unassembled WGS sequence"/>
</dbReference>
<feature type="domain" description="ERAP1-like C-terminal" evidence="14">
    <location>
        <begin position="561"/>
        <end position="872"/>
    </location>
</feature>
<dbReference type="Pfam" id="PF01433">
    <property type="entry name" value="Peptidase_M1"/>
    <property type="match status" value="1"/>
</dbReference>
<dbReference type="EC" id="3.4.11.2" evidence="4"/>
<keyword evidence="9 16" id="KW-0378">Hydrolase</keyword>
<evidence type="ECO:0000256" key="2">
    <source>
        <dbReference type="ARBA" id="ARBA00001947"/>
    </source>
</evidence>
<dbReference type="PRINTS" id="PR00756">
    <property type="entry name" value="ALADIPTASE"/>
</dbReference>
<evidence type="ECO:0000259" key="13">
    <source>
        <dbReference type="Pfam" id="PF01433"/>
    </source>
</evidence>
<evidence type="ECO:0000256" key="10">
    <source>
        <dbReference type="ARBA" id="ARBA00022833"/>
    </source>
</evidence>
<dbReference type="InterPro" id="IPR050344">
    <property type="entry name" value="Peptidase_M1_aminopeptidases"/>
</dbReference>
<reference evidence="16 17" key="1">
    <citation type="submission" date="2024-09" db="EMBL/GenBank/DDBJ databases">
        <authorList>
            <person name="Sun Q."/>
            <person name="Mori K."/>
        </authorList>
    </citation>
    <scope>NUCLEOTIDE SEQUENCE [LARGE SCALE GENOMIC DNA]</scope>
    <source>
        <strain evidence="16 17">CCM 7792</strain>
    </source>
</reference>
<evidence type="ECO:0000256" key="4">
    <source>
        <dbReference type="ARBA" id="ARBA00012564"/>
    </source>
</evidence>
<evidence type="ECO:0000256" key="7">
    <source>
        <dbReference type="ARBA" id="ARBA00022670"/>
    </source>
</evidence>
<feature type="domain" description="Aminopeptidase N-like N-terminal" evidence="15">
    <location>
        <begin position="56"/>
        <end position="225"/>
    </location>
</feature>
<evidence type="ECO:0000313" key="17">
    <source>
        <dbReference type="Proteomes" id="UP001589773"/>
    </source>
</evidence>
<dbReference type="InterPro" id="IPR012778">
    <property type="entry name" value="Pept_M1_aminopeptidase"/>
</dbReference>
<organism evidence="16 17">
    <name type="scientific">Massilia consociata</name>
    <dbReference type="NCBI Taxonomy" id="760117"/>
    <lineage>
        <taxon>Bacteria</taxon>
        <taxon>Pseudomonadati</taxon>
        <taxon>Pseudomonadota</taxon>
        <taxon>Betaproteobacteria</taxon>
        <taxon>Burkholderiales</taxon>
        <taxon>Oxalobacteraceae</taxon>
        <taxon>Telluria group</taxon>
        <taxon>Massilia</taxon>
    </lineage>
</organism>
<dbReference type="Gene3D" id="2.60.40.1730">
    <property type="entry name" value="tricorn interacting facor f3 domain"/>
    <property type="match status" value="1"/>
</dbReference>
<evidence type="ECO:0000259" key="14">
    <source>
        <dbReference type="Pfam" id="PF11838"/>
    </source>
</evidence>
<dbReference type="Gene3D" id="1.10.390.10">
    <property type="entry name" value="Neutral Protease Domain 2"/>
    <property type="match status" value="1"/>
</dbReference>
<dbReference type="InterPro" id="IPR042097">
    <property type="entry name" value="Aminopeptidase_N-like_N_sf"/>
</dbReference>
<accession>A0ABV6FE15</accession>
<evidence type="ECO:0000256" key="1">
    <source>
        <dbReference type="ARBA" id="ARBA00000098"/>
    </source>
</evidence>
<evidence type="ECO:0000256" key="11">
    <source>
        <dbReference type="ARBA" id="ARBA00023049"/>
    </source>
</evidence>
<evidence type="ECO:0000256" key="12">
    <source>
        <dbReference type="SAM" id="SignalP"/>
    </source>
</evidence>
<evidence type="ECO:0000259" key="15">
    <source>
        <dbReference type="Pfam" id="PF17900"/>
    </source>
</evidence>
<gene>
    <name evidence="16" type="primary">pepN</name>
    <name evidence="16" type="ORF">ACFFJK_07070</name>
</gene>
<keyword evidence="8" id="KW-0479">Metal-binding</keyword>
<feature type="domain" description="Peptidase M1 membrane alanine aminopeptidase" evidence="13">
    <location>
        <begin position="270"/>
        <end position="479"/>
    </location>
</feature>
<protein>
    <recommendedName>
        <fullName evidence="5">Aminopeptidase N</fullName>
        <ecNumber evidence="4">3.4.11.2</ecNumber>
    </recommendedName>
</protein>
<keyword evidence="7" id="KW-0645">Protease</keyword>
<sequence length="889" mass="98041">MKHFAPRVMALAIASSFALGAISTAQAAPAPARAENAYLSEADAMARSARISNVDYVLDFTLTGKETFAGTTTVSFDLKDTDSAVTIDLNKATVKSVSVNGKQVAPRYNNWFITLAPQDLAKGRNTVSIAYERLHSTNGEGLHRMVDPVDNRVYTYSHFEPAAAQQMFAVFDQPDLKATYTVTVNAPGDWHVVTTTRESAVADGVANPAGGKRWTFPKTKKLSPYNFSLHAGPYHVWEDKTSARYPMRLFARQSVAKQVTPADWFRYTRNGLVFFEDYFGIPYQFEKYDQLLVPDFLYGAMENAAAVTFAEARFLHKSEMTPAQKVRLAKVIMHEMAHQWFGDLVTMKWWNGLWLNESFASFMATLATAEATEFKDAWQAFYQQDKQAAYTMDQKVSTHPIEVPVPSSSNAFDNIDAITYSKGASTLKQLRHMLGEEVFRKGVHNYLVKYSWQNARLEDFIGSLGEAAGRDLSRWTKDWLYQAGVNTITANYSCKGGKISAFSLQQTAPGKALPTLREQRVQVAAFKLADGKLVLDKNVPVTYTGAKTAVPGMVGAACPDLVYPNYQDWGFVKVNLDKRSFATARTSLAGVDDPLLRAMLWQALWDGVRDARLPLNEFIQVALVNAPQEKDYTLLGDVLGKVTASREYLDAMSLDNAWSRQTAKALEEMAWNGVVANRGNESFQRLWFGTYLSVASSQEALARLAGMLDGKGTEGLAIGQDQRWAIINRLNRFDHAGAGALVEAEQARDKSDAGQGAAIAATVSRPDPNVKSEWLATVEDLQTKLPFSKVRTAMGAMYPAEQKALAEQTAASRLAKLPAIDKAAGPVFMRSYANTMIPASCTPASVQRLQKAADTMKDLSAGTRRSLLDTLQEDQRCVAIRQALTAPKS</sequence>
<proteinExistence type="inferred from homology"/>
<keyword evidence="10" id="KW-0862">Zinc</keyword>
<evidence type="ECO:0000256" key="3">
    <source>
        <dbReference type="ARBA" id="ARBA00010136"/>
    </source>
</evidence>
<feature type="signal peptide" evidence="12">
    <location>
        <begin position="1"/>
        <end position="27"/>
    </location>
</feature>
<comment type="similarity">
    <text evidence="3">Belongs to the peptidase M1 family.</text>
</comment>
<dbReference type="Pfam" id="PF17900">
    <property type="entry name" value="Peptidase_M1_N"/>
    <property type="match status" value="1"/>
</dbReference>
<dbReference type="PANTHER" id="PTHR11533:SF174">
    <property type="entry name" value="PUROMYCIN-SENSITIVE AMINOPEPTIDASE-RELATED"/>
    <property type="match status" value="1"/>
</dbReference>
<dbReference type="RefSeq" id="WP_379678476.1">
    <property type="nucleotide sequence ID" value="NZ_JBHLWP010000009.1"/>
</dbReference>
<dbReference type="NCBIfam" id="TIGR02412">
    <property type="entry name" value="pepN_strep_liv"/>
    <property type="match status" value="1"/>
</dbReference>
<evidence type="ECO:0000256" key="9">
    <source>
        <dbReference type="ARBA" id="ARBA00022801"/>
    </source>
</evidence>
<dbReference type="InterPro" id="IPR045357">
    <property type="entry name" value="Aminopeptidase_N-like_N"/>
</dbReference>
<feature type="chain" id="PRO_5047184291" description="Aminopeptidase N" evidence="12">
    <location>
        <begin position="28"/>
        <end position="889"/>
    </location>
</feature>
<keyword evidence="17" id="KW-1185">Reference proteome</keyword>
<evidence type="ECO:0000256" key="8">
    <source>
        <dbReference type="ARBA" id="ARBA00022723"/>
    </source>
</evidence>
<comment type="caution">
    <text evidence="16">The sequence shown here is derived from an EMBL/GenBank/DDBJ whole genome shotgun (WGS) entry which is preliminary data.</text>
</comment>
<dbReference type="CDD" id="cd09602">
    <property type="entry name" value="M1_APN"/>
    <property type="match status" value="1"/>
</dbReference>
<keyword evidence="11" id="KW-0482">Metalloprotease</keyword>
<dbReference type="InterPro" id="IPR024571">
    <property type="entry name" value="ERAP1-like_C_dom"/>
</dbReference>
<dbReference type="PANTHER" id="PTHR11533">
    <property type="entry name" value="PROTEASE M1 ZINC METALLOPROTEASE"/>
    <property type="match status" value="1"/>
</dbReference>
<dbReference type="EMBL" id="JBHLWP010000009">
    <property type="protein sequence ID" value="MFC0251646.1"/>
    <property type="molecule type" value="Genomic_DNA"/>
</dbReference>
<dbReference type="InterPro" id="IPR027268">
    <property type="entry name" value="Peptidase_M4/M1_CTD_sf"/>
</dbReference>
<evidence type="ECO:0000256" key="6">
    <source>
        <dbReference type="ARBA" id="ARBA00022438"/>
    </source>
</evidence>
<comment type="catalytic activity">
    <reaction evidence="1">
        <text>Release of an N-terminal amino acid, Xaa-|-Yaa- from a peptide, amide or arylamide. Xaa is preferably Ala, but may be most amino acids including Pro (slow action). When a terminal hydrophobic residue is followed by a prolyl residue, the two may be released as an intact Xaa-Pro dipeptide.</text>
        <dbReference type="EC" id="3.4.11.2"/>
    </reaction>
</comment>
<dbReference type="InterPro" id="IPR014782">
    <property type="entry name" value="Peptidase_M1_dom"/>
</dbReference>
<name>A0ABV6FE15_9BURK</name>
<dbReference type="GO" id="GO:0016285">
    <property type="term" value="F:alanyl aminopeptidase activity"/>
    <property type="evidence" value="ECO:0007669"/>
    <property type="project" value="UniProtKB-EC"/>
</dbReference>
<evidence type="ECO:0000313" key="16">
    <source>
        <dbReference type="EMBL" id="MFC0251646.1"/>
    </source>
</evidence>
<evidence type="ECO:0000256" key="5">
    <source>
        <dbReference type="ARBA" id="ARBA00015611"/>
    </source>
</evidence>
<dbReference type="SUPFAM" id="SSF63737">
    <property type="entry name" value="Leukotriene A4 hydrolase N-terminal domain"/>
    <property type="match status" value="1"/>
</dbReference>
<dbReference type="Pfam" id="PF11838">
    <property type="entry name" value="ERAP1_C"/>
    <property type="match status" value="1"/>
</dbReference>
<dbReference type="InterPro" id="IPR001930">
    <property type="entry name" value="Peptidase_M1"/>
</dbReference>
<dbReference type="SUPFAM" id="SSF55486">
    <property type="entry name" value="Metalloproteases ('zincins'), catalytic domain"/>
    <property type="match status" value="1"/>
</dbReference>
<keyword evidence="6 16" id="KW-0031">Aminopeptidase</keyword>
<comment type="cofactor">
    <cofactor evidence="2">
        <name>Zn(2+)</name>
        <dbReference type="ChEBI" id="CHEBI:29105"/>
    </cofactor>
</comment>